<proteinExistence type="predicted"/>
<evidence type="ECO:0000256" key="1">
    <source>
        <dbReference type="SAM" id="MobiDB-lite"/>
    </source>
</evidence>
<dbReference type="EMBL" id="JBHMEC010000015">
    <property type="protein sequence ID" value="MFB9150155.1"/>
    <property type="molecule type" value="Genomic_DNA"/>
</dbReference>
<dbReference type="RefSeq" id="WP_377069697.1">
    <property type="nucleotide sequence ID" value="NZ_JBHMEC010000015.1"/>
</dbReference>
<dbReference type="Pfam" id="PF12860">
    <property type="entry name" value="PAS_7"/>
    <property type="match status" value="1"/>
</dbReference>
<feature type="region of interest" description="Disordered" evidence="1">
    <location>
        <begin position="98"/>
        <end position="120"/>
    </location>
</feature>
<accession>A0ABV5I2H1</accession>
<dbReference type="SUPFAM" id="SSF55785">
    <property type="entry name" value="PYP-like sensor domain (PAS domain)"/>
    <property type="match status" value="2"/>
</dbReference>
<keyword evidence="3" id="KW-1185">Reference proteome</keyword>
<name>A0ABV5I2H1_9RHOB</name>
<reference evidence="2 3" key="1">
    <citation type="submission" date="2024-09" db="EMBL/GenBank/DDBJ databases">
        <authorList>
            <person name="Sun Q."/>
            <person name="Mori K."/>
        </authorList>
    </citation>
    <scope>NUCLEOTIDE SEQUENCE [LARGE SCALE GENOMIC DNA]</scope>
    <source>
        <strain evidence="2 3">CECT 9424</strain>
    </source>
</reference>
<comment type="caution">
    <text evidence="2">The sequence shown here is derived from an EMBL/GenBank/DDBJ whole genome shotgun (WGS) entry which is preliminary data.</text>
</comment>
<dbReference type="Proteomes" id="UP001589670">
    <property type="component" value="Unassembled WGS sequence"/>
</dbReference>
<sequence>MAAMTVTEMMILAAAVLVLSVAALWIAGALLPPRRDAVPAPPAPATTTAITTFLLHDGALVDTDADEDVLPPPPDDTGDDWAQLARWLAPRFALPTRPAEGTGHLATQDPESDPATLEIDTTGPRTRVTLCDPRATCPATRHALLARRAERARRGAALDRVPVPVWLRDGNGRVIWENAAAAALPPGDRAQLLPATGAGRVALDDPPRWFDLGIEEDTNGTLIFATDVTPLVRAEEARRDFVQTLGRSFADLPTGLAVFDSTRRLAMFNPALTDLTGLDPVFLSARPEIFAFFDMLRDRQVMPEPRNYSGWRGQIHAMIDAAHNGQYREVWSLVTGRTYRVTGRPHPDGAVAFLIEDISDEVSATRHQRAERDTLLAALDRVDDAIAVLSREAGLVVCNRRFATLMRLDPGAREAGLSLDAVIGTCRARLPDDALWQGVAARLDTAGPAQAVTGQLATDTGRALTLSLVPIVPGQMMLTLRRSPAAGARPALSA</sequence>
<gene>
    <name evidence="2" type="ORF">ACFFU4_10385</name>
</gene>
<evidence type="ECO:0000313" key="3">
    <source>
        <dbReference type="Proteomes" id="UP001589670"/>
    </source>
</evidence>
<dbReference type="InterPro" id="IPR035965">
    <property type="entry name" value="PAS-like_dom_sf"/>
</dbReference>
<protein>
    <submittedName>
        <fullName evidence="2">PAS-domain containing protein</fullName>
    </submittedName>
</protein>
<organism evidence="2 3">
    <name type="scientific">Roseovarius ramblicola</name>
    <dbReference type="NCBI Taxonomy" id="2022336"/>
    <lineage>
        <taxon>Bacteria</taxon>
        <taxon>Pseudomonadati</taxon>
        <taxon>Pseudomonadota</taxon>
        <taxon>Alphaproteobacteria</taxon>
        <taxon>Rhodobacterales</taxon>
        <taxon>Roseobacteraceae</taxon>
        <taxon>Roseovarius</taxon>
    </lineage>
</organism>
<evidence type="ECO:0000313" key="2">
    <source>
        <dbReference type="EMBL" id="MFB9150155.1"/>
    </source>
</evidence>